<evidence type="ECO:0000256" key="1">
    <source>
        <dbReference type="ARBA" id="ARBA00006643"/>
    </source>
</evidence>
<feature type="domain" description="DYW" evidence="4">
    <location>
        <begin position="715"/>
        <end position="807"/>
    </location>
</feature>
<comment type="similarity">
    <text evidence="1">Belongs to the PPR family. PCMP-H subfamily.</text>
</comment>
<dbReference type="SUPFAM" id="SSF48452">
    <property type="entry name" value="TPR-like"/>
    <property type="match status" value="1"/>
</dbReference>
<dbReference type="NCBIfam" id="TIGR00756">
    <property type="entry name" value="PPR"/>
    <property type="match status" value="8"/>
</dbReference>
<dbReference type="FunFam" id="1.25.40.10:FF:000353">
    <property type="entry name" value="Pentatricopeptide repeat-containing protein At4g39530"/>
    <property type="match status" value="1"/>
</dbReference>
<evidence type="ECO:0000259" key="4">
    <source>
        <dbReference type="Pfam" id="PF14432"/>
    </source>
</evidence>
<dbReference type="PROSITE" id="PS51375">
    <property type="entry name" value="PPR"/>
    <property type="match status" value="7"/>
</dbReference>
<dbReference type="FunFam" id="1.25.40.10:FF:000073">
    <property type="entry name" value="Pentatricopeptide repeat-containing protein chloroplastic"/>
    <property type="match status" value="1"/>
</dbReference>
<dbReference type="GO" id="GO:0009451">
    <property type="term" value="P:RNA modification"/>
    <property type="evidence" value="ECO:0007669"/>
    <property type="project" value="InterPro"/>
</dbReference>
<dbReference type="GO" id="GO:0008270">
    <property type="term" value="F:zinc ion binding"/>
    <property type="evidence" value="ECO:0007669"/>
    <property type="project" value="InterPro"/>
</dbReference>
<dbReference type="Pfam" id="PF14432">
    <property type="entry name" value="DYW_deaminase"/>
    <property type="match status" value="1"/>
</dbReference>
<dbReference type="InterPro" id="IPR011990">
    <property type="entry name" value="TPR-like_helical_dom_sf"/>
</dbReference>
<dbReference type="RefSeq" id="XP_031378218.1">
    <property type="nucleotide sequence ID" value="XM_031522358.1"/>
</dbReference>
<evidence type="ECO:0000256" key="3">
    <source>
        <dbReference type="PROSITE-ProRule" id="PRU00708"/>
    </source>
</evidence>
<dbReference type="GeneID" id="116193612"/>
<evidence type="ECO:0000313" key="5">
    <source>
        <dbReference type="Proteomes" id="UP000515151"/>
    </source>
</evidence>
<dbReference type="InterPro" id="IPR002885">
    <property type="entry name" value="PPR_rpt"/>
</dbReference>
<keyword evidence="5" id="KW-1185">Reference proteome</keyword>
<organism evidence="5 6">
    <name type="scientific">Punica granatum</name>
    <name type="common">Pomegranate</name>
    <dbReference type="NCBI Taxonomy" id="22663"/>
    <lineage>
        <taxon>Eukaryota</taxon>
        <taxon>Viridiplantae</taxon>
        <taxon>Streptophyta</taxon>
        <taxon>Embryophyta</taxon>
        <taxon>Tracheophyta</taxon>
        <taxon>Spermatophyta</taxon>
        <taxon>Magnoliopsida</taxon>
        <taxon>eudicotyledons</taxon>
        <taxon>Gunneridae</taxon>
        <taxon>Pentapetalae</taxon>
        <taxon>rosids</taxon>
        <taxon>malvids</taxon>
        <taxon>Myrtales</taxon>
        <taxon>Lythraceae</taxon>
        <taxon>Punica</taxon>
    </lineage>
</organism>
<dbReference type="Pfam" id="PF13041">
    <property type="entry name" value="PPR_2"/>
    <property type="match status" value="5"/>
</dbReference>
<dbReference type="Proteomes" id="UP000515151">
    <property type="component" value="Chromosome 1"/>
</dbReference>
<feature type="repeat" description="PPR" evidence="3">
    <location>
        <begin position="571"/>
        <end position="601"/>
    </location>
</feature>
<feature type="repeat" description="PPR" evidence="3">
    <location>
        <begin position="64"/>
        <end position="94"/>
    </location>
</feature>
<keyword evidence="2" id="KW-0677">Repeat</keyword>
<feature type="repeat" description="PPR" evidence="3">
    <location>
        <begin position="298"/>
        <end position="332"/>
    </location>
</feature>
<reference evidence="6" key="2">
    <citation type="submission" date="2025-08" db="UniProtKB">
        <authorList>
            <consortium name="RefSeq"/>
        </authorList>
    </citation>
    <scope>IDENTIFICATION</scope>
    <source>
        <tissue evidence="6">Leaf</tissue>
    </source>
</reference>
<dbReference type="Gene3D" id="1.25.40.10">
    <property type="entry name" value="Tetratricopeptide repeat domain"/>
    <property type="match status" value="5"/>
</dbReference>
<dbReference type="PANTHER" id="PTHR47926">
    <property type="entry name" value="PENTATRICOPEPTIDE REPEAT-CONTAINING PROTEIN"/>
    <property type="match status" value="1"/>
</dbReference>
<evidence type="ECO:0000313" key="6">
    <source>
        <dbReference type="RefSeq" id="XP_031378218.1"/>
    </source>
</evidence>
<feature type="repeat" description="PPR" evidence="3">
    <location>
        <begin position="399"/>
        <end position="433"/>
    </location>
</feature>
<dbReference type="GO" id="GO:0003723">
    <property type="term" value="F:RNA binding"/>
    <property type="evidence" value="ECO:0007669"/>
    <property type="project" value="InterPro"/>
</dbReference>
<dbReference type="PANTHER" id="PTHR47926:SF517">
    <property type="entry name" value="TETRATRICOPEPTIDE REPEAT-LIKE SUPERFAMILY PROTEIN"/>
    <property type="match status" value="1"/>
</dbReference>
<dbReference type="FunFam" id="1.25.40.10:FF:000452">
    <property type="entry name" value="pentatricopeptide repeat-containing protein At2g03880, mitochondrial"/>
    <property type="match status" value="1"/>
</dbReference>
<feature type="repeat" description="PPR" evidence="3">
    <location>
        <begin position="197"/>
        <end position="231"/>
    </location>
</feature>
<gene>
    <name evidence="6" type="primary">LOC116193612</name>
</gene>
<protein>
    <submittedName>
        <fullName evidence="6">Pentatricopeptide repeat-containing protein At4g21065</fullName>
    </submittedName>
</protein>
<dbReference type="Pfam" id="PF01535">
    <property type="entry name" value="PPR"/>
    <property type="match status" value="4"/>
</dbReference>
<feature type="repeat" description="PPR" evidence="3">
    <location>
        <begin position="95"/>
        <end position="129"/>
    </location>
</feature>
<feature type="repeat" description="PPR" evidence="3">
    <location>
        <begin position="500"/>
        <end position="534"/>
    </location>
</feature>
<accession>A0A6P8CAU7</accession>
<dbReference type="InterPro" id="IPR046960">
    <property type="entry name" value="PPR_At4g14850-like_plant"/>
</dbReference>
<dbReference type="InterPro" id="IPR032867">
    <property type="entry name" value="DYW_dom"/>
</dbReference>
<dbReference type="Pfam" id="PF20431">
    <property type="entry name" value="E_motif"/>
    <property type="match status" value="1"/>
</dbReference>
<evidence type="ECO:0000256" key="2">
    <source>
        <dbReference type="ARBA" id="ARBA00022737"/>
    </source>
</evidence>
<sequence>MLRGNPRLLSFSRPVCRRRIAFSAGNLVGPASSLCELNCTLGELSRAGRIEDARNLFDEMPRRDEYTWNTMIGAYAGSGRLAEARGLFEEAPSKSSITWSSLISGFARLGHADEAFRLFGQMQLEGRQPSQFTLGSVLRACSMMGLLRKGEQIHGYAIKMRFDLDDFVVTGLVDMYAKCKLIIKAECLFETVPEKGNPVLWTAMVTGYSQSGYGFKAMKCFRDMRSKGIQPNQYTFPSVLTACGAVSASDFGAQVHCSIVQSGFGTSSFVQSALIDMYSKCGNLGNAKIVLETMEIDDVVSWNTIIVGFVRHGFKEEALSLFKQMRENDVKIDHFTYPSVLNSFASSEDSQTAKSIHCMIIKTGFEAYKLVSNALIDMYAKQSSMDLAFKVFGNMLDRDVISWTSLITGYAFNGSYEEAIRLYCNMRISGIDPDEIVLSNILSSCGELTVLELGQQFHADFIKSGLSSSLSVDNSLVTMYAKCGNIEAAKLIFDAMENRNVISWTALIVGYAQNGKGKESLHCYHQMVSCGVKPDYVTFIGILFACSHAGLVEEGCRYFDSMIDIYRIKPGPEHYACMIDLLGRSGRFKEAEELLDKMAEEPDATVWKALLGACRAHKNLQLGERAAKKLFMLEPMNAAPYVLLANMYFSANRTEDAAEIRRMMKSRGIAKEPGFSWMEINSKVHTFMSEDSAHPRMQDIYSKADEVISLIKEVGYIPDTSFALHDVDEKGKELGLAYHSEKLAVAFGLLTVPQGGPIRIFKNLRVCGDCHVAMKFISMVFNRHIILRDSNCFHHFKGGICSCGDYW</sequence>
<proteinExistence type="inferred from homology"/>
<dbReference type="OrthoDB" id="185373at2759"/>
<reference evidence="5" key="1">
    <citation type="journal article" date="2020" name="Plant Biotechnol. J.">
        <title>The pomegranate (Punica granatum L.) draft genome dissects genetic divergence between soft- and hard-seeded cultivars.</title>
        <authorList>
            <person name="Luo X."/>
            <person name="Li H."/>
            <person name="Wu Z."/>
            <person name="Yao W."/>
            <person name="Zhao P."/>
            <person name="Cao D."/>
            <person name="Yu H."/>
            <person name="Li K."/>
            <person name="Poudel K."/>
            <person name="Zhao D."/>
            <person name="Zhang F."/>
            <person name="Xia X."/>
            <person name="Chen L."/>
            <person name="Wang Q."/>
            <person name="Jing D."/>
            <person name="Cao S."/>
        </authorList>
    </citation>
    <scope>NUCLEOTIDE SEQUENCE [LARGE SCALE GENOMIC DNA]</scope>
    <source>
        <strain evidence="5">cv. Tunisia</strain>
    </source>
</reference>
<name>A0A6P8CAU7_PUNGR</name>
<dbReference type="InterPro" id="IPR046848">
    <property type="entry name" value="E_motif"/>
</dbReference>
<dbReference type="AlphaFoldDB" id="A0A6P8CAU7"/>
<dbReference type="FunFam" id="1.25.40.10:FF:001093">
    <property type="entry name" value="Pentatricopeptide repeat-containing protein At2g34400"/>
    <property type="match status" value="1"/>
</dbReference>